<reference evidence="12 13" key="1">
    <citation type="journal article" date="2018" name="BMC Genomics">
        <title>Genomic evidence for intraspecific hybridization in a clonal and extremely halotolerant yeast.</title>
        <authorList>
            <person name="Gostincar C."/>
            <person name="Stajich J.E."/>
            <person name="Zupancic J."/>
            <person name="Zalar P."/>
            <person name="Gunde-Cimerman N."/>
        </authorList>
    </citation>
    <scope>NUCLEOTIDE SEQUENCE [LARGE SCALE GENOMIC DNA]</scope>
    <source>
        <strain evidence="12 13">EXF-2682</strain>
    </source>
</reference>
<dbReference type="InterPro" id="IPR036397">
    <property type="entry name" value="RNaseH_sf"/>
</dbReference>
<comment type="caution">
    <text evidence="12">The sequence shown here is derived from an EMBL/GenBank/DDBJ whole genome shotgun (WGS) entry which is preliminary data.</text>
</comment>
<evidence type="ECO:0000313" key="13">
    <source>
        <dbReference type="Proteomes" id="UP000269276"/>
    </source>
</evidence>
<dbReference type="GO" id="GO:0005509">
    <property type="term" value="F:calcium ion binding"/>
    <property type="evidence" value="ECO:0007669"/>
    <property type="project" value="InterPro"/>
</dbReference>
<dbReference type="FunFam" id="1.10.238.10:FF:000047">
    <property type="entry name" value="Calcineurin subunit B type 1"/>
    <property type="match status" value="1"/>
</dbReference>
<name>A0A3M7DEM1_HORWE</name>
<dbReference type="Gene3D" id="2.30.280.10">
    <property type="entry name" value="SRA-YDG"/>
    <property type="match status" value="1"/>
</dbReference>
<dbReference type="PROSITE" id="PS50222">
    <property type="entry name" value="EF_HAND_2"/>
    <property type="match status" value="4"/>
</dbReference>
<keyword evidence="3" id="KW-0106">Calcium</keyword>
<dbReference type="Gene3D" id="3.30.420.10">
    <property type="entry name" value="Ribonuclease H-like superfamily/Ribonuclease H"/>
    <property type="match status" value="1"/>
</dbReference>
<dbReference type="InterPro" id="IPR018247">
    <property type="entry name" value="EF_Hand_1_Ca_BS"/>
</dbReference>
<dbReference type="OrthoDB" id="3244603at2759"/>
<dbReference type="Gene3D" id="1.10.238.10">
    <property type="entry name" value="EF-hand"/>
    <property type="match status" value="1"/>
</dbReference>
<evidence type="ECO:0000256" key="2">
    <source>
        <dbReference type="ARBA" id="ARBA00022737"/>
    </source>
</evidence>
<dbReference type="VEuPathDB" id="FungiDB:BTJ68_06925"/>
<evidence type="ECO:0000256" key="5">
    <source>
        <dbReference type="ARBA" id="ARBA00023774"/>
    </source>
</evidence>
<dbReference type="PROSITE" id="PS00018">
    <property type="entry name" value="EF_HAND_1"/>
    <property type="match status" value="4"/>
</dbReference>
<accession>A0A3M7DEM1</accession>
<feature type="domain" description="EF-hand" evidence="11">
    <location>
        <begin position="103"/>
        <end position="138"/>
    </location>
</feature>
<evidence type="ECO:0000259" key="11">
    <source>
        <dbReference type="PROSITE" id="PS50222"/>
    </source>
</evidence>
<evidence type="ECO:0000256" key="4">
    <source>
        <dbReference type="ARBA" id="ARBA00023754"/>
    </source>
</evidence>
<evidence type="ECO:0000256" key="10">
    <source>
        <dbReference type="SAM" id="MobiDB-lite"/>
    </source>
</evidence>
<dbReference type="InterPro" id="IPR012337">
    <property type="entry name" value="RNaseH-like_sf"/>
</dbReference>
<protein>
    <recommendedName>
        <fullName evidence="7">Calcineurin subunit B</fullName>
    </recommendedName>
    <alternativeName>
        <fullName evidence="8">Calcineurin regulatory subunit</fullName>
    </alternativeName>
    <alternativeName>
        <fullName evidence="9">Protein phosphatase 2B regulatory subunit</fullName>
    </alternativeName>
</protein>
<evidence type="ECO:0000256" key="9">
    <source>
        <dbReference type="ARBA" id="ARBA00032848"/>
    </source>
</evidence>
<keyword evidence="1" id="KW-0479">Metal-binding</keyword>
<dbReference type="Pfam" id="PF13499">
    <property type="entry name" value="EF-hand_7"/>
    <property type="match status" value="2"/>
</dbReference>
<gene>
    <name evidence="12" type="ORF">D0863_10850</name>
</gene>
<dbReference type="SUPFAM" id="SSF53098">
    <property type="entry name" value="Ribonuclease H-like"/>
    <property type="match status" value="1"/>
</dbReference>
<dbReference type="SMART" id="SM00479">
    <property type="entry name" value="EXOIII"/>
    <property type="match status" value="1"/>
</dbReference>
<dbReference type="VEuPathDB" id="FungiDB:BTJ68_06924"/>
<dbReference type="SUPFAM" id="SSF88697">
    <property type="entry name" value="PUA domain-like"/>
    <property type="match status" value="1"/>
</dbReference>
<feature type="domain" description="EF-hand" evidence="11">
    <location>
        <begin position="73"/>
        <end position="101"/>
    </location>
</feature>
<feature type="domain" description="EF-hand" evidence="11">
    <location>
        <begin position="34"/>
        <end position="69"/>
    </location>
</feature>
<keyword evidence="2" id="KW-0677">Repeat</keyword>
<comment type="function">
    <text evidence="4">Regulatory subunit of calcineurin, a calcium-dependent, calmodulin stimulated protein phosphatase. Confers calcium sensitivity.</text>
</comment>
<evidence type="ECO:0000256" key="1">
    <source>
        <dbReference type="ARBA" id="ARBA00022723"/>
    </source>
</evidence>
<feature type="region of interest" description="Disordered" evidence="10">
    <location>
        <begin position="873"/>
        <end position="894"/>
    </location>
</feature>
<organism evidence="12 13">
    <name type="scientific">Hortaea werneckii</name>
    <name type="common">Black yeast</name>
    <name type="synonym">Cladosporium werneckii</name>
    <dbReference type="NCBI Taxonomy" id="91943"/>
    <lineage>
        <taxon>Eukaryota</taxon>
        <taxon>Fungi</taxon>
        <taxon>Dikarya</taxon>
        <taxon>Ascomycota</taxon>
        <taxon>Pezizomycotina</taxon>
        <taxon>Dothideomycetes</taxon>
        <taxon>Dothideomycetidae</taxon>
        <taxon>Mycosphaerellales</taxon>
        <taxon>Teratosphaeriaceae</taxon>
        <taxon>Hortaea</taxon>
    </lineage>
</organism>
<evidence type="ECO:0000256" key="8">
    <source>
        <dbReference type="ARBA" id="ARBA00031295"/>
    </source>
</evidence>
<evidence type="ECO:0000256" key="3">
    <source>
        <dbReference type="ARBA" id="ARBA00022837"/>
    </source>
</evidence>
<dbReference type="EMBL" id="QWIP01000488">
    <property type="protein sequence ID" value="RMY62759.1"/>
    <property type="molecule type" value="Genomic_DNA"/>
</dbReference>
<dbReference type="VEuPathDB" id="FungiDB:BTJ68_02835"/>
<sequence length="894" mass="100224">MARGASTSSYSVKMGNANSAMLENIVQGSNFDRDEVDRLRKRFMKLDKDNSGTIERDEFLSLPQVSSNPLATRMIAIFDEDGGGDVDFQEFVSGLSAFSSKGNKEEKLRFAFKVYDIDRDGYISNGELFIVLKMMVGSNLKDQQLQQIVDKTIMEADQDHDGKISFEEFTKMVENTDVSMSMTLVQRHPKMPVSTAPHDNVAYTNGRPNITTTVSTRQRGAVQAYTGRTRIGYRCRAQQLQPRLDLVTPKKPLAVDCEGVILEEEVGASKKGLGRVSIVNSEGQAVYDTFVYYPEDVPHRPPPQRLKLGVKYNDIKPANGAQLISDVIKNVQALFDKAEIVVMHAASNDVQMLKGITWTNLTLYDTQTLPEYARLTSPDRPGLKFLTRMELGDEIQEGSDGHCSVEDARATMKLYLLQESSFARDQSTLFTRSGAPVIAIKPPCPRYAPGDRVALPMIAEFAAYGTKFNYRTSTWYYECEDPNYYLNREPASSETYTPPPQPDWSKNTDCSQAMRRQITSNSSLLQPTSVYEPDNLRQQAHWLRNELDPRIAQAGPDALHSDEVLRVDEFLRRLLKANISVDDLRSSRMHLAVSEIAGRSTRWPKRLIERCEALKETWESSHGPLKGIGILLYEPGGRLHGICQPEDVNRDTLFVKWLKSPSAAFSPLKAKRFGDLGFTAGDWWINPLFALYAGIIDNSDANGGVVADANGAYAVVMTEGDEVKGSSPDKFVYRARTDDTGRYRLTAGTPESRQPVRILRSHSLRSFYAPKAGLRYDGLHKVSGWTVRTDPQTSGIVYEISFTRLASEPSMNQVQRRPFAEEVEDYKEYKRLRDLHRKRQSSENKPKIAISGDAIYEDATAESPFQSQFTDKISEASAMPERPALATMGGGWQP</sequence>
<evidence type="ECO:0000313" key="12">
    <source>
        <dbReference type="EMBL" id="RMY62759.1"/>
    </source>
</evidence>
<dbReference type="InterPro" id="IPR013520">
    <property type="entry name" value="Ribonucl_H"/>
</dbReference>
<dbReference type="SUPFAM" id="SSF47473">
    <property type="entry name" value="EF-hand"/>
    <property type="match status" value="1"/>
</dbReference>
<dbReference type="PANTHER" id="PTHR45942">
    <property type="entry name" value="PROTEIN PHOSPATASE 3 REGULATORY SUBUNIT B ALPHA ISOFORM TYPE 1"/>
    <property type="match status" value="1"/>
</dbReference>
<dbReference type="GO" id="GO:0003676">
    <property type="term" value="F:nucleic acid binding"/>
    <property type="evidence" value="ECO:0007669"/>
    <property type="project" value="InterPro"/>
</dbReference>
<feature type="domain" description="EF-hand" evidence="11">
    <location>
        <begin position="144"/>
        <end position="179"/>
    </location>
</feature>
<dbReference type="CDD" id="cd00051">
    <property type="entry name" value="EFh"/>
    <property type="match status" value="1"/>
</dbReference>
<comment type="subunit">
    <text evidence="6">Composed of a catalytic subunit (A) and a regulatory subunit (B).</text>
</comment>
<comment type="similarity">
    <text evidence="5">Belongs to the calcineurin regulatory subunit family.</text>
</comment>
<evidence type="ECO:0000256" key="7">
    <source>
        <dbReference type="ARBA" id="ARBA00023832"/>
    </source>
</evidence>
<dbReference type="Proteomes" id="UP000269276">
    <property type="component" value="Unassembled WGS sequence"/>
</dbReference>
<dbReference type="InterPro" id="IPR036987">
    <property type="entry name" value="SRA-YDG_sf"/>
</dbReference>
<evidence type="ECO:0000256" key="6">
    <source>
        <dbReference type="ARBA" id="ARBA00023792"/>
    </source>
</evidence>
<proteinExistence type="inferred from homology"/>
<dbReference type="InterPro" id="IPR011992">
    <property type="entry name" value="EF-hand-dom_pair"/>
</dbReference>
<dbReference type="InterPro" id="IPR002048">
    <property type="entry name" value="EF_hand_dom"/>
</dbReference>
<dbReference type="AlphaFoldDB" id="A0A3M7DEM1"/>
<dbReference type="GO" id="GO:0050801">
    <property type="term" value="P:monoatomic ion homeostasis"/>
    <property type="evidence" value="ECO:0007669"/>
    <property type="project" value="UniProtKB-ARBA"/>
</dbReference>
<dbReference type="InterPro" id="IPR015947">
    <property type="entry name" value="PUA-like_sf"/>
</dbReference>
<dbReference type="SMART" id="SM00054">
    <property type="entry name" value="EFh"/>
    <property type="match status" value="4"/>
</dbReference>